<keyword evidence="1" id="KW-1133">Transmembrane helix</keyword>
<feature type="transmembrane region" description="Helical" evidence="1">
    <location>
        <begin position="6"/>
        <end position="24"/>
    </location>
</feature>
<dbReference type="InterPro" id="IPR024405">
    <property type="entry name" value="Phage_BhlA/UviB"/>
</dbReference>
<gene>
    <name evidence="2" type="ORF">Q5Y73_16410</name>
</gene>
<organism evidence="2 3">
    <name type="scientific">Chengkuizengella axinellae</name>
    <dbReference type="NCBI Taxonomy" id="3064388"/>
    <lineage>
        <taxon>Bacteria</taxon>
        <taxon>Bacillati</taxon>
        <taxon>Bacillota</taxon>
        <taxon>Bacilli</taxon>
        <taxon>Bacillales</taxon>
        <taxon>Paenibacillaceae</taxon>
        <taxon>Chengkuizengella</taxon>
    </lineage>
</organism>
<keyword evidence="3" id="KW-1185">Reference proteome</keyword>
<keyword evidence="1" id="KW-0472">Membrane</keyword>
<evidence type="ECO:0000313" key="3">
    <source>
        <dbReference type="Proteomes" id="UP001231941"/>
    </source>
</evidence>
<evidence type="ECO:0000256" key="1">
    <source>
        <dbReference type="SAM" id="Phobius"/>
    </source>
</evidence>
<accession>A0ABT9J251</accession>
<dbReference type="EMBL" id="JAVAMP010000009">
    <property type="protein sequence ID" value="MDP5275694.1"/>
    <property type="molecule type" value="Genomic_DNA"/>
</dbReference>
<comment type="caution">
    <text evidence="2">The sequence shown here is derived from an EMBL/GenBank/DDBJ whole genome shotgun (WGS) entry which is preliminary data.</text>
</comment>
<keyword evidence="1" id="KW-0812">Transmembrane</keyword>
<dbReference type="Pfam" id="PF10960">
    <property type="entry name" value="Holin_BhlA"/>
    <property type="match status" value="1"/>
</dbReference>
<name>A0ABT9J251_9BACL</name>
<proteinExistence type="predicted"/>
<evidence type="ECO:0000313" key="2">
    <source>
        <dbReference type="EMBL" id="MDP5275694.1"/>
    </source>
</evidence>
<protein>
    <submittedName>
        <fullName evidence="2">BhlA/UviB family holin-like peptide</fullName>
    </submittedName>
</protein>
<sequence>MEKEFITFFMTQGPFAGLFVWLLYTTKKEGKERENRLHALLNKFSEKYDLIIDKIDKLENKMKG</sequence>
<reference evidence="2 3" key="1">
    <citation type="submission" date="2023-08" db="EMBL/GenBank/DDBJ databases">
        <authorList>
            <person name="Park J.-S."/>
        </authorList>
    </citation>
    <scope>NUCLEOTIDE SEQUENCE [LARGE SCALE GENOMIC DNA]</scope>
    <source>
        <strain evidence="2 3">2205SS18-9</strain>
    </source>
</reference>
<dbReference type="Proteomes" id="UP001231941">
    <property type="component" value="Unassembled WGS sequence"/>
</dbReference>